<dbReference type="Proteomes" id="UP000501690">
    <property type="component" value="Linkage Group LG3"/>
</dbReference>
<reference evidence="1 2" key="1">
    <citation type="submission" date="2019-04" db="EMBL/GenBank/DDBJ databases">
        <title>An improved genome assembly and genetic linkage map for asparagus bean, Vigna unguiculata ssp. sesquipedialis.</title>
        <authorList>
            <person name="Xia Q."/>
            <person name="Zhang R."/>
            <person name="Dong Y."/>
        </authorList>
    </citation>
    <scope>NUCLEOTIDE SEQUENCE [LARGE SCALE GENOMIC DNA]</scope>
    <source>
        <tissue evidence="1">Leaf</tissue>
    </source>
</reference>
<accession>A0A4D6LF00</accession>
<proteinExistence type="predicted"/>
<organism evidence="1 2">
    <name type="scientific">Vigna unguiculata</name>
    <name type="common">Cowpea</name>
    <dbReference type="NCBI Taxonomy" id="3917"/>
    <lineage>
        <taxon>Eukaryota</taxon>
        <taxon>Viridiplantae</taxon>
        <taxon>Streptophyta</taxon>
        <taxon>Embryophyta</taxon>
        <taxon>Tracheophyta</taxon>
        <taxon>Spermatophyta</taxon>
        <taxon>Magnoliopsida</taxon>
        <taxon>eudicotyledons</taxon>
        <taxon>Gunneridae</taxon>
        <taxon>Pentapetalae</taxon>
        <taxon>rosids</taxon>
        <taxon>fabids</taxon>
        <taxon>Fabales</taxon>
        <taxon>Fabaceae</taxon>
        <taxon>Papilionoideae</taxon>
        <taxon>50 kb inversion clade</taxon>
        <taxon>NPAAA clade</taxon>
        <taxon>indigoferoid/millettioid clade</taxon>
        <taxon>Phaseoleae</taxon>
        <taxon>Vigna</taxon>
    </lineage>
</organism>
<evidence type="ECO:0000313" key="2">
    <source>
        <dbReference type="Proteomes" id="UP000501690"/>
    </source>
</evidence>
<dbReference type="AlphaFoldDB" id="A0A4D6LF00"/>
<protein>
    <submittedName>
        <fullName evidence="1">Uncharacterized protein</fullName>
    </submittedName>
</protein>
<name>A0A4D6LF00_VIGUN</name>
<gene>
    <name evidence="1" type="ORF">DEO72_LG3g1611</name>
</gene>
<keyword evidence="2" id="KW-1185">Reference proteome</keyword>
<dbReference type="EMBL" id="CP039347">
    <property type="protein sequence ID" value="QCD87080.1"/>
    <property type="molecule type" value="Genomic_DNA"/>
</dbReference>
<evidence type="ECO:0000313" key="1">
    <source>
        <dbReference type="EMBL" id="QCD87080.1"/>
    </source>
</evidence>
<sequence>MAMNTREKWLAMKPYSTLSSELLEMLELVKNALLVPNLCGEGSHDLRRHGNLHLQRRVMRSLARKSIARTVWRCWKGGVLKGYWVIIRVRSCDEVLWNDNVVISCSKECGSCEGGG</sequence>